<keyword evidence="2" id="KW-0378">Hydrolase</keyword>
<evidence type="ECO:0000313" key="2">
    <source>
        <dbReference type="EMBL" id="PRX38477.1"/>
    </source>
</evidence>
<dbReference type="Pfam" id="PF01844">
    <property type="entry name" value="HNH"/>
    <property type="match status" value="1"/>
</dbReference>
<comment type="caution">
    <text evidence="2">The sequence shown here is derived from an EMBL/GenBank/DDBJ whole genome shotgun (WGS) entry which is preliminary data.</text>
</comment>
<dbReference type="EMBL" id="PVNE01000064">
    <property type="protein sequence ID" value="PRX38477.1"/>
    <property type="molecule type" value="Genomic_DNA"/>
</dbReference>
<keyword evidence="3" id="KW-1185">Reference proteome</keyword>
<keyword evidence="2" id="KW-0255">Endonuclease</keyword>
<dbReference type="GO" id="GO:0003676">
    <property type="term" value="F:nucleic acid binding"/>
    <property type="evidence" value="ECO:0007669"/>
    <property type="project" value="InterPro"/>
</dbReference>
<feature type="domain" description="HNH" evidence="1">
    <location>
        <begin position="53"/>
        <end position="83"/>
    </location>
</feature>
<gene>
    <name evidence="2" type="ORF">CLV97_1641</name>
</gene>
<name>A0A2T0L9R5_9BACL</name>
<dbReference type="AlphaFoldDB" id="A0A2T0L9R5"/>
<dbReference type="OrthoDB" id="9779761at2"/>
<dbReference type="GO" id="GO:0008270">
    <property type="term" value="F:zinc ion binding"/>
    <property type="evidence" value="ECO:0007669"/>
    <property type="project" value="InterPro"/>
</dbReference>
<organism evidence="2 3">
    <name type="scientific">Planifilum fimeticola</name>
    <dbReference type="NCBI Taxonomy" id="201975"/>
    <lineage>
        <taxon>Bacteria</taxon>
        <taxon>Bacillati</taxon>
        <taxon>Bacillota</taxon>
        <taxon>Bacilli</taxon>
        <taxon>Bacillales</taxon>
        <taxon>Thermoactinomycetaceae</taxon>
        <taxon>Planifilum</taxon>
    </lineage>
</organism>
<dbReference type="GO" id="GO:0004519">
    <property type="term" value="F:endonuclease activity"/>
    <property type="evidence" value="ECO:0007669"/>
    <property type="project" value="UniProtKB-KW"/>
</dbReference>
<keyword evidence="2" id="KW-0540">Nuclease</keyword>
<dbReference type="CDD" id="cd00085">
    <property type="entry name" value="HNHc"/>
    <property type="match status" value="1"/>
</dbReference>
<protein>
    <submittedName>
        <fullName evidence="2">HNH endonuclease</fullName>
    </submittedName>
</protein>
<dbReference type="Gene3D" id="1.10.30.50">
    <property type="match status" value="1"/>
</dbReference>
<evidence type="ECO:0000313" key="3">
    <source>
        <dbReference type="Proteomes" id="UP000237797"/>
    </source>
</evidence>
<dbReference type="InterPro" id="IPR002711">
    <property type="entry name" value="HNH"/>
</dbReference>
<proteinExistence type="predicted"/>
<evidence type="ECO:0000259" key="1">
    <source>
        <dbReference type="Pfam" id="PF01844"/>
    </source>
</evidence>
<dbReference type="RefSeq" id="WP_106346834.1">
    <property type="nucleotide sequence ID" value="NZ_PVNE01000064.1"/>
</dbReference>
<accession>A0A2T0L9R5</accession>
<dbReference type="InterPro" id="IPR003615">
    <property type="entry name" value="HNH_nuc"/>
</dbReference>
<sequence>MGKRSSSPSKAAIVDAWKDWLEWDLDEPRCFACDKPAYSDYRGNNYRKRWEQAHLEKAHIIPHALSGPNTPDNYFLLCSECHRLAPTTAYREDFLKWAKAQNYITRRLETIRSELNTFLSDPKEQEQFFKWSSHLSYDDLKDMLSKHKDLFTTHGSSMPASTFVAMLVRIWREQTAS</sequence>
<reference evidence="2 3" key="1">
    <citation type="submission" date="2018-03" db="EMBL/GenBank/DDBJ databases">
        <title>Genomic Encyclopedia of Archaeal and Bacterial Type Strains, Phase II (KMG-II): from individual species to whole genera.</title>
        <authorList>
            <person name="Goeker M."/>
        </authorList>
    </citation>
    <scope>NUCLEOTIDE SEQUENCE [LARGE SCALE GENOMIC DNA]</scope>
    <source>
        <strain evidence="2 3">DSM 44946</strain>
    </source>
</reference>
<dbReference type="Proteomes" id="UP000237797">
    <property type="component" value="Unassembled WGS sequence"/>
</dbReference>